<reference evidence="3" key="1">
    <citation type="submission" date="2018-09" db="EMBL/GenBank/DDBJ databases">
        <authorList>
            <person name="Groschel M."/>
            <person name="Kohl T."/>
            <person name="Conchillo-Sole O."/>
            <person name="Mamat U."/>
            <person name="Yero D."/>
            <person name="Niemann S."/>
            <person name="Daura X."/>
            <person name="Gibert I."/>
        </authorList>
    </citation>
    <scope>NUCLEOTIDE SEQUENCE</scope>
    <source>
        <strain evidence="3">OG156</strain>
    </source>
</reference>
<comment type="similarity">
    <text evidence="1">Belongs to the short-chain dehydrogenases/reductases (SDR) family.</text>
</comment>
<dbReference type="Pfam" id="PF00106">
    <property type="entry name" value="adh_short"/>
    <property type="match status" value="1"/>
</dbReference>
<dbReference type="AlphaFoldDB" id="A0A2J0T0P6"/>
<dbReference type="InterPro" id="IPR036291">
    <property type="entry name" value="NAD(P)-bd_dom_sf"/>
</dbReference>
<evidence type="ECO:0000313" key="4">
    <source>
        <dbReference type="Proteomes" id="UP000822271"/>
    </source>
</evidence>
<keyword evidence="2" id="KW-0560">Oxidoreductase</keyword>
<dbReference type="CDD" id="cd05233">
    <property type="entry name" value="SDR_c"/>
    <property type="match status" value="1"/>
</dbReference>
<sequence>MKLMVIGASRGLGRAFVEGLCQPGDTVVGVSRSRPREIQCPAGVTLQWIEADLAQPTLAADHIATQAPADIDVLIHNLGIWEANAFSDDYAFLDESDSALAQLIDVNVTATLMLLRRLLPRVLQASRPQLVLTGSTSALPRSGRPEVAFGASKFALNGIADALREGFRDRRLAVTSLQLGYLNTDDALSVPVAAAAARGDGELVPVHDVVTMVRALLQLSPSGFVRELVLPAIADPRY</sequence>
<dbReference type="PANTHER" id="PTHR44196:SF1">
    <property type="entry name" value="DEHYDROGENASE_REDUCTASE SDR FAMILY MEMBER 7B"/>
    <property type="match status" value="1"/>
</dbReference>
<evidence type="ECO:0000256" key="2">
    <source>
        <dbReference type="ARBA" id="ARBA00023002"/>
    </source>
</evidence>
<protein>
    <submittedName>
        <fullName evidence="3">SDR family oxidoreductase</fullName>
    </submittedName>
</protein>
<gene>
    <name evidence="3" type="ORF">D7Y33_14570</name>
</gene>
<dbReference type="Proteomes" id="UP000822271">
    <property type="component" value="Unassembled WGS sequence"/>
</dbReference>
<comment type="caution">
    <text evidence="3">The sequence shown here is derived from an EMBL/GenBank/DDBJ whole genome shotgun (WGS) entry which is preliminary data.</text>
</comment>
<proteinExistence type="inferred from homology"/>
<evidence type="ECO:0000313" key="3">
    <source>
        <dbReference type="EMBL" id="MBA0312218.1"/>
    </source>
</evidence>
<evidence type="ECO:0000256" key="1">
    <source>
        <dbReference type="ARBA" id="ARBA00006484"/>
    </source>
</evidence>
<dbReference type="EMBL" id="RAUE01000024">
    <property type="protein sequence ID" value="MBA0312218.1"/>
    <property type="molecule type" value="Genomic_DNA"/>
</dbReference>
<dbReference type="GO" id="GO:0016020">
    <property type="term" value="C:membrane"/>
    <property type="evidence" value="ECO:0007669"/>
    <property type="project" value="TreeGrafter"/>
</dbReference>
<dbReference type="OrthoDB" id="9808814at2"/>
<name>A0A2J0T0P6_STEMA</name>
<dbReference type="PANTHER" id="PTHR44196">
    <property type="entry name" value="DEHYDROGENASE/REDUCTASE SDR FAMILY MEMBER 7B"/>
    <property type="match status" value="1"/>
</dbReference>
<dbReference type="InterPro" id="IPR002347">
    <property type="entry name" value="SDR_fam"/>
</dbReference>
<dbReference type="Gene3D" id="3.40.50.720">
    <property type="entry name" value="NAD(P)-binding Rossmann-like Domain"/>
    <property type="match status" value="1"/>
</dbReference>
<dbReference type="GO" id="GO:0016491">
    <property type="term" value="F:oxidoreductase activity"/>
    <property type="evidence" value="ECO:0007669"/>
    <property type="project" value="UniProtKB-KW"/>
</dbReference>
<dbReference type="RefSeq" id="WP_049430710.1">
    <property type="nucleotide sequence ID" value="NZ_CP154630.1"/>
</dbReference>
<dbReference type="SUPFAM" id="SSF51735">
    <property type="entry name" value="NAD(P)-binding Rossmann-fold domains"/>
    <property type="match status" value="1"/>
</dbReference>
<reference evidence="3" key="2">
    <citation type="journal article" date="2020" name="Front. Microbiol.">
        <title>Genetic Variants of the DSF Quorum Sensing System in Stenotrophomonas maltophilia Influence Virulence and Resistance Phenotypes Among Genotypically Diverse Clinical Isolates.</title>
        <authorList>
            <person name="Yero D."/>
            <person name="Huedo P."/>
            <person name="Conchillo-Sole O."/>
            <person name="Martinez-Servat S."/>
            <person name="Mamat U."/>
            <person name="Coves X."/>
            <person name="Llanas F."/>
            <person name="Roca I."/>
            <person name="Vila J."/>
            <person name="Schaible U.E."/>
            <person name="Daura X."/>
            <person name="Gibert I."/>
        </authorList>
    </citation>
    <scope>NUCLEOTIDE SEQUENCE</scope>
    <source>
        <strain evidence="3">OG156</strain>
    </source>
</reference>
<accession>A0A2J0T0P6</accession>
<dbReference type="PRINTS" id="PR00081">
    <property type="entry name" value="GDHRDH"/>
</dbReference>
<organism evidence="3 4">
    <name type="scientific">Stenotrophomonas maltophilia</name>
    <name type="common">Pseudomonas maltophilia</name>
    <name type="synonym">Xanthomonas maltophilia</name>
    <dbReference type="NCBI Taxonomy" id="40324"/>
    <lineage>
        <taxon>Bacteria</taxon>
        <taxon>Pseudomonadati</taxon>
        <taxon>Pseudomonadota</taxon>
        <taxon>Gammaproteobacteria</taxon>
        <taxon>Lysobacterales</taxon>
        <taxon>Lysobacteraceae</taxon>
        <taxon>Stenotrophomonas</taxon>
        <taxon>Stenotrophomonas maltophilia group</taxon>
    </lineage>
</organism>